<sequence length="552" mass="62730">MPSNPVLLTLQEHVYFLLNEVETHCHIVELFFTSGATGLLPNIRGRRGYVQALREKADIETARLLERRKVNTTFHAQVSGMHSLVIALEMLTKHCFDCVREGTLSAPYEHPAGQDCCKLAKRIRRALRLVKVGVADNRRRTGIKLGRRTHKLLASYNELQAQTLQAKLTLSDEQLQAAILSNVSLKRLIEQLSVVAEALIKADLGQVATLQNYPHLLDSASNLNYNLKDLKVRRLALTRSGSAIAAISHKSESGKNVLAVYKEGDRIKIDEEVAGVNHWRTIDPRLAPSVLSQTGRLNNGEENEQSSLLIEHIPGKTLEKLLLDGDKDGAQAALNILFKTLNKTWKTTLTPESCSAKFMLQLQKRIGDSRRVHPEFFKDEERICGYVSASFDELVERVAIQETQWRAPFSVLTHGDFNVDNLIYDDVEQRIYFIDLHRASYFDYVQDLSVLMVSIYRLQVLSGVTRKQMMDSAKAVYHFGRRFANRQQDETFEVRLAAGLARSFATSTRFIFDKKLASRMHLRARYLLERLAKLTPEQAQTFTLPLRELYVE</sequence>
<dbReference type="GO" id="GO:0016740">
    <property type="term" value="F:transferase activity"/>
    <property type="evidence" value="ECO:0007669"/>
    <property type="project" value="UniProtKB-KW"/>
</dbReference>
<evidence type="ECO:0000313" key="2">
    <source>
        <dbReference type="EMBL" id="QKK78874.1"/>
    </source>
</evidence>
<dbReference type="Proteomes" id="UP000509371">
    <property type="component" value="Chromosome"/>
</dbReference>
<dbReference type="InterPro" id="IPR011009">
    <property type="entry name" value="Kinase-like_dom_sf"/>
</dbReference>
<feature type="domain" description="Aminoglycoside phosphotransferase" evidence="1">
    <location>
        <begin position="298"/>
        <end position="454"/>
    </location>
</feature>
<dbReference type="EMBL" id="CP054301">
    <property type="protein sequence ID" value="QKK78874.1"/>
    <property type="molecule type" value="Genomic_DNA"/>
</dbReference>
<name>A0A859CRW1_9GAMM</name>
<dbReference type="RefSeq" id="WP_176334051.1">
    <property type="nucleotide sequence ID" value="NZ_BAAAEF010000015.1"/>
</dbReference>
<dbReference type="Pfam" id="PF01636">
    <property type="entry name" value="APH"/>
    <property type="match status" value="1"/>
</dbReference>
<organism evidence="2 3">
    <name type="scientific">Marinomonas primoryensis</name>
    <dbReference type="NCBI Taxonomy" id="178399"/>
    <lineage>
        <taxon>Bacteria</taxon>
        <taxon>Pseudomonadati</taxon>
        <taxon>Pseudomonadota</taxon>
        <taxon>Gammaproteobacteria</taxon>
        <taxon>Oceanospirillales</taxon>
        <taxon>Oceanospirillaceae</taxon>
        <taxon>Marinomonas</taxon>
    </lineage>
</organism>
<protein>
    <submittedName>
        <fullName evidence="2">Aminoglycoside phosphotransferase</fullName>
    </submittedName>
</protein>
<dbReference type="SUPFAM" id="SSF56112">
    <property type="entry name" value="Protein kinase-like (PK-like)"/>
    <property type="match status" value="1"/>
</dbReference>
<dbReference type="KEGG" id="mpri:MP3633_0136"/>
<reference evidence="2 3" key="1">
    <citation type="submission" date="2020-06" db="EMBL/GenBank/DDBJ databases">
        <authorList>
            <person name="Voronona O.L."/>
            <person name="Aksenova E.I."/>
            <person name="Kunda M.S."/>
            <person name="Semenov A.N."/>
            <person name="Ryzhova N."/>
        </authorList>
    </citation>
    <scope>NUCLEOTIDE SEQUENCE [LARGE SCALE GENOMIC DNA]</scope>
    <source>
        <strain evidence="2 3">MPKMM3633</strain>
    </source>
</reference>
<evidence type="ECO:0000313" key="3">
    <source>
        <dbReference type="Proteomes" id="UP000509371"/>
    </source>
</evidence>
<gene>
    <name evidence="2" type="ORF">MP3633_0136</name>
</gene>
<evidence type="ECO:0000259" key="1">
    <source>
        <dbReference type="Pfam" id="PF01636"/>
    </source>
</evidence>
<accession>A0A859CRW1</accession>
<dbReference type="Gene3D" id="3.90.1200.10">
    <property type="match status" value="1"/>
</dbReference>
<keyword evidence="2" id="KW-0808">Transferase</keyword>
<dbReference type="InterPro" id="IPR002575">
    <property type="entry name" value="Aminoglycoside_PTrfase"/>
</dbReference>
<dbReference type="AlphaFoldDB" id="A0A859CRW1"/>
<proteinExistence type="predicted"/>